<dbReference type="InterPro" id="IPR036291">
    <property type="entry name" value="NAD(P)-bd_dom_sf"/>
</dbReference>
<evidence type="ECO:0000256" key="1">
    <source>
        <dbReference type="ARBA" id="ARBA00006484"/>
    </source>
</evidence>
<dbReference type="AlphaFoldDB" id="A0A9P6SN27"/>
<proteinExistence type="inferred from homology"/>
<dbReference type="GO" id="GO:0016491">
    <property type="term" value="F:oxidoreductase activity"/>
    <property type="evidence" value="ECO:0007669"/>
    <property type="project" value="UniProtKB-KW"/>
</dbReference>
<evidence type="ECO:0000313" key="4">
    <source>
        <dbReference type="Proteomes" id="UP000785200"/>
    </source>
</evidence>
<accession>A0A9P6SN27</accession>
<dbReference type="Proteomes" id="UP000785200">
    <property type="component" value="Unassembled WGS sequence"/>
</dbReference>
<evidence type="ECO:0008006" key="5">
    <source>
        <dbReference type="Google" id="ProtNLM"/>
    </source>
</evidence>
<dbReference type="EMBL" id="VNKQ01000018">
    <property type="protein sequence ID" value="KAG0645479.1"/>
    <property type="molecule type" value="Genomic_DNA"/>
</dbReference>
<evidence type="ECO:0000313" key="3">
    <source>
        <dbReference type="EMBL" id="KAG0645479.1"/>
    </source>
</evidence>
<keyword evidence="4" id="KW-1185">Reference proteome</keyword>
<organism evidence="3 4">
    <name type="scientific">Hyphodiscus hymeniophilus</name>
    <dbReference type="NCBI Taxonomy" id="353542"/>
    <lineage>
        <taxon>Eukaryota</taxon>
        <taxon>Fungi</taxon>
        <taxon>Dikarya</taxon>
        <taxon>Ascomycota</taxon>
        <taxon>Pezizomycotina</taxon>
        <taxon>Leotiomycetes</taxon>
        <taxon>Helotiales</taxon>
        <taxon>Hyphodiscaceae</taxon>
        <taxon>Hyphodiscus</taxon>
    </lineage>
</organism>
<sequence length="222" mass="24603">MVVVGSGPGIGLSTASIFASRKFSKIVLISRDSSRLSKDKASVLEAANAAGREVEVSIFSQDIAETKSFEKTLKKVEELGEISCVFYNAARVCPSDLMTYAEEEVIKDFMITNIGLLTTARWAMPLLTKSVDKPSLLVTNSMMWKRPVPQYFALSMVKTSQRTLVQMLKTSYPDVHVAMVNVEGIVSPKDPIFSPKAIGEKIWEVYEQDKGNWTLEENILAL</sequence>
<gene>
    <name evidence="3" type="ORF">D0Z07_8592</name>
</gene>
<evidence type="ECO:0000256" key="2">
    <source>
        <dbReference type="ARBA" id="ARBA00023002"/>
    </source>
</evidence>
<comment type="caution">
    <text evidence="3">The sequence shown here is derived from an EMBL/GenBank/DDBJ whole genome shotgun (WGS) entry which is preliminary data.</text>
</comment>
<dbReference type="PANTHER" id="PTHR43669">
    <property type="entry name" value="5-KETO-D-GLUCONATE 5-REDUCTASE"/>
    <property type="match status" value="1"/>
</dbReference>
<keyword evidence="2" id="KW-0560">Oxidoreductase</keyword>
<dbReference type="Pfam" id="PF00106">
    <property type="entry name" value="adh_short"/>
    <property type="match status" value="1"/>
</dbReference>
<name>A0A9P6SN27_9HELO</name>
<dbReference type="InterPro" id="IPR002347">
    <property type="entry name" value="SDR_fam"/>
</dbReference>
<protein>
    <recommendedName>
        <fullName evidence="5">NAD(P)-binding protein</fullName>
    </recommendedName>
</protein>
<comment type="similarity">
    <text evidence="1">Belongs to the short-chain dehydrogenases/reductases (SDR) family.</text>
</comment>
<dbReference type="SUPFAM" id="SSF51735">
    <property type="entry name" value="NAD(P)-binding Rossmann-fold domains"/>
    <property type="match status" value="1"/>
</dbReference>
<dbReference type="OrthoDB" id="5336600at2759"/>
<dbReference type="Gene3D" id="3.40.50.720">
    <property type="entry name" value="NAD(P)-binding Rossmann-like Domain"/>
    <property type="match status" value="1"/>
</dbReference>
<dbReference type="PANTHER" id="PTHR43669:SF3">
    <property type="entry name" value="ALCOHOL DEHYDROGENASE, PUTATIVE (AFU_ORTHOLOGUE AFUA_3G03445)-RELATED"/>
    <property type="match status" value="1"/>
</dbReference>
<reference evidence="3" key="1">
    <citation type="submission" date="2019-07" db="EMBL/GenBank/DDBJ databases">
        <title>Hyphodiscus hymeniophilus genome sequencing and assembly.</title>
        <authorList>
            <person name="Kramer G."/>
            <person name="Nodwell J."/>
        </authorList>
    </citation>
    <scope>NUCLEOTIDE SEQUENCE</scope>
    <source>
        <strain evidence="3">ATCC 34498</strain>
    </source>
</reference>